<organism evidence="3 4">
    <name type="scientific">Pseudoalteromonas arctica</name>
    <dbReference type="NCBI Taxonomy" id="394751"/>
    <lineage>
        <taxon>Bacteria</taxon>
        <taxon>Pseudomonadati</taxon>
        <taxon>Pseudomonadota</taxon>
        <taxon>Gammaproteobacteria</taxon>
        <taxon>Alteromonadales</taxon>
        <taxon>Pseudoalteromonadaceae</taxon>
        <taxon>Pseudoalteromonas</taxon>
    </lineage>
</organism>
<dbReference type="CDD" id="cd01948">
    <property type="entry name" value="EAL"/>
    <property type="match status" value="1"/>
</dbReference>
<accession>A0A7Y0DRK1</accession>
<dbReference type="SUPFAM" id="SSF141868">
    <property type="entry name" value="EAL domain-like"/>
    <property type="match status" value="1"/>
</dbReference>
<proteinExistence type="predicted"/>
<dbReference type="PROSITE" id="PS50883">
    <property type="entry name" value="EAL"/>
    <property type="match status" value="1"/>
</dbReference>
<keyword evidence="4" id="KW-1185">Reference proteome</keyword>
<name>A0A7Y0DRK1_9GAMM</name>
<dbReference type="PANTHER" id="PTHR33121">
    <property type="entry name" value="CYCLIC DI-GMP PHOSPHODIESTERASE PDEF"/>
    <property type="match status" value="1"/>
</dbReference>
<evidence type="ECO:0000313" key="3">
    <source>
        <dbReference type="EMBL" id="NMM40318.1"/>
    </source>
</evidence>
<protein>
    <submittedName>
        <fullName evidence="3">EAL domain-containing protein</fullName>
    </submittedName>
</protein>
<dbReference type="Pfam" id="PF00563">
    <property type="entry name" value="EAL"/>
    <property type="match status" value="1"/>
</dbReference>
<dbReference type="GO" id="GO:0071111">
    <property type="term" value="F:cyclic-guanylate-specific phosphodiesterase activity"/>
    <property type="evidence" value="ECO:0007669"/>
    <property type="project" value="InterPro"/>
</dbReference>
<reference evidence="3" key="1">
    <citation type="submission" date="2020-04" db="EMBL/GenBank/DDBJ databases">
        <title>Genome Sequencing for Pseudoaltermonas arctica.</title>
        <authorList>
            <person name="Elkins N.S."/>
        </authorList>
    </citation>
    <scope>NUCLEOTIDE SEQUENCE [LARGE SCALE GENOMIC DNA]</scope>
    <source>
        <strain evidence="3">NEC-BIFX-2020_0012</strain>
    </source>
</reference>
<gene>
    <name evidence="3" type="ORF">HHO47_05525</name>
</gene>
<dbReference type="Gene3D" id="3.20.20.450">
    <property type="entry name" value="EAL domain"/>
    <property type="match status" value="1"/>
</dbReference>
<evidence type="ECO:0000256" key="1">
    <source>
        <dbReference type="SAM" id="Phobius"/>
    </source>
</evidence>
<dbReference type="SMART" id="SM00052">
    <property type="entry name" value="EAL"/>
    <property type="match status" value="1"/>
</dbReference>
<dbReference type="InterPro" id="IPR035919">
    <property type="entry name" value="EAL_sf"/>
</dbReference>
<feature type="transmembrane region" description="Helical" evidence="1">
    <location>
        <begin position="27"/>
        <end position="45"/>
    </location>
</feature>
<feature type="transmembrane region" description="Helical" evidence="1">
    <location>
        <begin position="121"/>
        <end position="146"/>
    </location>
</feature>
<dbReference type="Proteomes" id="UP000570493">
    <property type="component" value="Unassembled WGS sequence"/>
</dbReference>
<keyword evidence="1" id="KW-1133">Transmembrane helix</keyword>
<feature type="domain" description="EAL" evidence="2">
    <location>
        <begin position="354"/>
        <end position="599"/>
    </location>
</feature>
<keyword evidence="1" id="KW-0812">Transmembrane</keyword>
<keyword evidence="1" id="KW-0472">Membrane</keyword>
<comment type="caution">
    <text evidence="3">The sequence shown here is derived from an EMBL/GenBank/DDBJ whole genome shotgun (WGS) entry which is preliminary data.</text>
</comment>
<sequence>MNNTLAIDTNSVIAMVTQFKNAQVRMFSLYIIAFMLLLTVFNLFLGEILHQKVHITGSQLAKQVYSLKLKPIADKEIIAALAESHGFMLESGRESFLLSAFMTQESDIYKYKTVSLKLYHLPFWVVESPLFILLNLVMIGAAIWSYRWWRLLYKQYDGVDSIAILTDSKLPSSQQAAKDVVKLALNDIAINSTQALTAKRKLSSAEDAAITAMYGIQNNHNHFFALLYWTQPFPDNLDLESHFKLVVIKGFKELSRVSVRLLSSGGLAITLENIPQPEIDAYTRRLHQIIYQASLLYRGDLSRKQIKIGVCNYRDGADQTVVYQLTKSALALAKQSPWQHIHRLPFNHTRSTVLANSGENLADYIGKKKFMLFFQPLFEFASGDILQHEALIRVRHKSLGMLSAKQFIPQLKSDAAITLLDKTVLDQVIKLLESEPSSLTVSINLHAFNWFSEDYWRWFSQRMKTVKGADKLQFEISEVDFYQHQLLLNCAFGAIQSVGSSVLIDNVSSSDKIALLATYKGIKGLKLSYELIHNIDKNTRQQKMVRQIVVSAERVNLPVYGVGVETQQELNMLKNQGVIAGQGFYFTEPLQEFTNVMVN</sequence>
<dbReference type="InterPro" id="IPR001633">
    <property type="entry name" value="EAL_dom"/>
</dbReference>
<evidence type="ECO:0000313" key="4">
    <source>
        <dbReference type="Proteomes" id="UP000570493"/>
    </source>
</evidence>
<dbReference type="InterPro" id="IPR050706">
    <property type="entry name" value="Cyclic-di-GMP_PDE-like"/>
</dbReference>
<evidence type="ECO:0000259" key="2">
    <source>
        <dbReference type="PROSITE" id="PS50883"/>
    </source>
</evidence>
<dbReference type="PANTHER" id="PTHR33121:SF79">
    <property type="entry name" value="CYCLIC DI-GMP PHOSPHODIESTERASE PDED-RELATED"/>
    <property type="match status" value="1"/>
</dbReference>
<dbReference type="AlphaFoldDB" id="A0A7Y0DRK1"/>
<dbReference type="EMBL" id="JABBMT010000006">
    <property type="protein sequence ID" value="NMM40318.1"/>
    <property type="molecule type" value="Genomic_DNA"/>
</dbReference>
<dbReference type="RefSeq" id="WP_169019383.1">
    <property type="nucleotide sequence ID" value="NZ_JABBMT010000006.1"/>
</dbReference>